<feature type="region of interest" description="Disordered" evidence="1">
    <location>
        <begin position="115"/>
        <end position="167"/>
    </location>
</feature>
<feature type="region of interest" description="Disordered" evidence="1">
    <location>
        <begin position="212"/>
        <end position="231"/>
    </location>
</feature>
<name>A0ABY6U1P6_BIOOC</name>
<feature type="transmembrane region" description="Helical" evidence="2">
    <location>
        <begin position="182"/>
        <end position="204"/>
    </location>
</feature>
<protein>
    <recommendedName>
        <fullName evidence="5">Fucose-specific lectin</fullName>
    </recommendedName>
</protein>
<comment type="caution">
    <text evidence="3">The sequence shown here is derived from an EMBL/GenBank/DDBJ whole genome shotgun (WGS) entry which is preliminary data.</text>
</comment>
<evidence type="ECO:0000256" key="2">
    <source>
        <dbReference type="SAM" id="Phobius"/>
    </source>
</evidence>
<keyword evidence="4" id="KW-1185">Reference proteome</keyword>
<keyword evidence="2" id="KW-1133">Transmembrane helix</keyword>
<evidence type="ECO:0000313" key="4">
    <source>
        <dbReference type="Proteomes" id="UP000766486"/>
    </source>
</evidence>
<feature type="region of interest" description="Disordered" evidence="1">
    <location>
        <begin position="1"/>
        <end position="56"/>
    </location>
</feature>
<reference evidence="3 4" key="1">
    <citation type="submission" date="2019-06" db="EMBL/GenBank/DDBJ databases">
        <authorList>
            <person name="Broberg M."/>
        </authorList>
    </citation>
    <scope>NUCLEOTIDE SEQUENCE [LARGE SCALE GENOMIC DNA]</scope>
</reference>
<evidence type="ECO:0000313" key="3">
    <source>
        <dbReference type="EMBL" id="VUC23827.1"/>
    </source>
</evidence>
<feature type="compositionally biased region" description="Polar residues" evidence="1">
    <location>
        <begin position="152"/>
        <end position="163"/>
    </location>
</feature>
<gene>
    <name evidence="3" type="ORF">CLO192961_LOCUS128025</name>
</gene>
<accession>A0ABY6U1P6</accession>
<dbReference type="EMBL" id="CABFNS010000712">
    <property type="protein sequence ID" value="VUC23827.1"/>
    <property type="molecule type" value="Genomic_DNA"/>
</dbReference>
<proteinExistence type="predicted"/>
<keyword evidence="2" id="KW-0472">Membrane</keyword>
<keyword evidence="2" id="KW-0812">Transmembrane</keyword>
<organism evidence="3 4">
    <name type="scientific">Bionectria ochroleuca</name>
    <name type="common">Gliocladium roseum</name>
    <dbReference type="NCBI Taxonomy" id="29856"/>
    <lineage>
        <taxon>Eukaryota</taxon>
        <taxon>Fungi</taxon>
        <taxon>Dikarya</taxon>
        <taxon>Ascomycota</taxon>
        <taxon>Pezizomycotina</taxon>
        <taxon>Sordariomycetes</taxon>
        <taxon>Hypocreomycetidae</taxon>
        <taxon>Hypocreales</taxon>
        <taxon>Bionectriaceae</taxon>
        <taxon>Clonostachys</taxon>
    </lineage>
</organism>
<sequence length="618" mass="67517">MNSSGSNQQNPSPPSSSPRDDPNGHPSALAPGGDSPHRVSHPNAFPTGGSGHNANQDNIYPVVDFVQPNQAFIAHVEGSTYHPSYPTNHPNAPPVASPGPYMSSPNAYPAGWPKPAYRQPLVDDDNLPELVTQPPSYFHHDDKDQDEEVEGSANQNGRQTAASSARERLSQILPSNRSNRRVAYFVVPILILLLATGAVLGGLFGSGVLQANHSSGSSDAPAQEQHSLEGGSDVQIRATSQLAAAVVGTSVSSFTLMLFQNAEGELAAIEWQGSKGDVYLIKNRFGDAKPPKPMDHSPFQTVTLGTSGDLHVFYFDDALRPAHIVRRVKNKEAVAWERGSLVVSTQPNLVPSNTLRMSVASFSSDWPGVDEDCILLAYHTNASNDSLALVMSTQPDDPESWTAVSFDLGVRNIDLPFHPQSPGLLVLPFIGNSWTGIRFIWDVDNSLHKSTFGILDCLFTKTRELKNCNTVSNQWEVRETANDEWPDTAAEEEVLEMAKPLRLASLRIQTDNKGLWPADRYVVRVLDAHGSLTELLWTKNKWTSHLAFTNETAILPGNGTANFTGIASPNDGLLYAMSGEKLLEFTRETAWWTQADNEIKEVPAWKFLDEVDTRLSEN</sequence>
<evidence type="ECO:0008006" key="5">
    <source>
        <dbReference type="Google" id="ProtNLM"/>
    </source>
</evidence>
<feature type="compositionally biased region" description="Low complexity" evidence="1">
    <location>
        <begin position="1"/>
        <end position="10"/>
    </location>
</feature>
<evidence type="ECO:0000256" key="1">
    <source>
        <dbReference type="SAM" id="MobiDB-lite"/>
    </source>
</evidence>
<dbReference type="Proteomes" id="UP000766486">
    <property type="component" value="Unassembled WGS sequence"/>
</dbReference>